<reference evidence="2" key="1">
    <citation type="journal article" date="2020" name="Stud. Mycol.">
        <title>101 Dothideomycetes genomes: a test case for predicting lifestyles and emergence of pathogens.</title>
        <authorList>
            <person name="Haridas S."/>
            <person name="Albert R."/>
            <person name="Binder M."/>
            <person name="Bloem J."/>
            <person name="Labutti K."/>
            <person name="Salamov A."/>
            <person name="Andreopoulos B."/>
            <person name="Baker S."/>
            <person name="Barry K."/>
            <person name="Bills G."/>
            <person name="Bluhm B."/>
            <person name="Cannon C."/>
            <person name="Castanera R."/>
            <person name="Culley D."/>
            <person name="Daum C."/>
            <person name="Ezra D."/>
            <person name="Gonzalez J."/>
            <person name="Henrissat B."/>
            <person name="Kuo A."/>
            <person name="Liang C."/>
            <person name="Lipzen A."/>
            <person name="Lutzoni F."/>
            <person name="Magnuson J."/>
            <person name="Mondo S."/>
            <person name="Nolan M."/>
            <person name="Ohm R."/>
            <person name="Pangilinan J."/>
            <person name="Park H.-J."/>
            <person name="Ramirez L."/>
            <person name="Alfaro M."/>
            <person name="Sun H."/>
            <person name="Tritt A."/>
            <person name="Yoshinaga Y."/>
            <person name="Zwiers L.-H."/>
            <person name="Turgeon B."/>
            <person name="Goodwin S."/>
            <person name="Spatafora J."/>
            <person name="Crous P."/>
            <person name="Grigoriev I."/>
        </authorList>
    </citation>
    <scope>NUCLEOTIDE SEQUENCE</scope>
    <source>
        <strain evidence="2">CBS 130266</strain>
    </source>
</reference>
<feature type="transmembrane region" description="Helical" evidence="1">
    <location>
        <begin position="118"/>
        <end position="137"/>
    </location>
</feature>
<organism evidence="2 3">
    <name type="scientific">Tothia fuscella</name>
    <dbReference type="NCBI Taxonomy" id="1048955"/>
    <lineage>
        <taxon>Eukaryota</taxon>
        <taxon>Fungi</taxon>
        <taxon>Dikarya</taxon>
        <taxon>Ascomycota</taxon>
        <taxon>Pezizomycotina</taxon>
        <taxon>Dothideomycetes</taxon>
        <taxon>Pleosporomycetidae</taxon>
        <taxon>Venturiales</taxon>
        <taxon>Cylindrosympodiaceae</taxon>
        <taxon>Tothia</taxon>
    </lineage>
</organism>
<dbReference type="OrthoDB" id="3856093at2759"/>
<accession>A0A9P4NEY0</accession>
<name>A0A9P4NEY0_9PEZI</name>
<proteinExistence type="predicted"/>
<keyword evidence="1" id="KW-1133">Transmembrane helix</keyword>
<dbReference type="AlphaFoldDB" id="A0A9P4NEY0"/>
<protein>
    <submittedName>
        <fullName evidence="2">Uncharacterized protein</fullName>
    </submittedName>
</protein>
<keyword evidence="1" id="KW-0812">Transmembrane</keyword>
<dbReference type="EMBL" id="MU007136">
    <property type="protein sequence ID" value="KAF2417664.1"/>
    <property type="molecule type" value="Genomic_DNA"/>
</dbReference>
<dbReference type="Pfam" id="PF08592">
    <property type="entry name" value="Anthrone_oxy"/>
    <property type="match status" value="1"/>
</dbReference>
<comment type="caution">
    <text evidence="2">The sequence shown here is derived from an EMBL/GenBank/DDBJ whole genome shotgun (WGS) entry which is preliminary data.</text>
</comment>
<dbReference type="InterPro" id="IPR013901">
    <property type="entry name" value="Anthrone_oxy"/>
</dbReference>
<keyword evidence="3" id="KW-1185">Reference proteome</keyword>
<evidence type="ECO:0000313" key="3">
    <source>
        <dbReference type="Proteomes" id="UP000800235"/>
    </source>
</evidence>
<keyword evidence="1" id="KW-0472">Membrane</keyword>
<feature type="transmembrane region" description="Helical" evidence="1">
    <location>
        <begin position="62"/>
        <end position="80"/>
    </location>
</feature>
<gene>
    <name evidence="2" type="ORF">EJ08DRAFT_71204</name>
</gene>
<evidence type="ECO:0000256" key="1">
    <source>
        <dbReference type="SAM" id="Phobius"/>
    </source>
</evidence>
<evidence type="ECO:0000313" key="2">
    <source>
        <dbReference type="EMBL" id="KAF2417664.1"/>
    </source>
</evidence>
<sequence>MMTDASVPVKHQAHQWSLFLHGAEHIFPPLNAVQTLANVVLSVLVYRASGSTDAAAAKFPKLLLAALCNIATTAFVLSYMGPLNNRMRAIGAELAKDEKGSEAEKKYRKMQKKWTQGNNLRAVLMIGAPIAGMWALLSRA</sequence>
<dbReference type="Proteomes" id="UP000800235">
    <property type="component" value="Unassembled WGS sequence"/>
</dbReference>